<keyword evidence="1" id="KW-0812">Transmembrane</keyword>
<dbReference type="OrthoDB" id="9816425at2"/>
<dbReference type="Proteomes" id="UP000233440">
    <property type="component" value="Unassembled WGS sequence"/>
</dbReference>
<keyword evidence="1" id="KW-1133">Transmembrane helix</keyword>
<sequence>MKLPEKIIISVLSTLIFSLSLAFLEYTPVTEQQTGVAYFSFKVLVIIYVIFSLPVYLIGGGLYSYFVDVYFDKVQFRNKFLKYLIEFLVYAAGGLLIVGVLLAIILLVDGSVAGILISKFFIVGALASLLFYHISLISKKALKFVQDKL</sequence>
<accession>A0A2N3LGF8</accession>
<evidence type="ECO:0008006" key="4">
    <source>
        <dbReference type="Google" id="ProtNLM"/>
    </source>
</evidence>
<evidence type="ECO:0000313" key="3">
    <source>
        <dbReference type="Proteomes" id="UP000233440"/>
    </source>
</evidence>
<feature type="transmembrane region" description="Helical" evidence="1">
    <location>
        <begin position="114"/>
        <end position="134"/>
    </location>
</feature>
<dbReference type="AlphaFoldDB" id="A0A2N3LGF8"/>
<feature type="transmembrane region" description="Helical" evidence="1">
    <location>
        <begin position="87"/>
        <end position="108"/>
    </location>
</feature>
<protein>
    <recommendedName>
        <fullName evidence="4">DUF2975 domain-containing protein</fullName>
    </recommendedName>
</protein>
<evidence type="ECO:0000256" key="1">
    <source>
        <dbReference type="SAM" id="Phobius"/>
    </source>
</evidence>
<feature type="transmembrane region" description="Helical" evidence="1">
    <location>
        <begin position="44"/>
        <end position="66"/>
    </location>
</feature>
<evidence type="ECO:0000313" key="2">
    <source>
        <dbReference type="EMBL" id="PKR83645.1"/>
    </source>
</evidence>
<keyword evidence="1" id="KW-0472">Membrane</keyword>
<keyword evidence="3" id="KW-1185">Reference proteome</keyword>
<name>A0A2N3LGF8_9BACI</name>
<gene>
    <name evidence="2" type="ORF">CWO92_17815</name>
</gene>
<comment type="caution">
    <text evidence="2">The sequence shown here is derived from an EMBL/GenBank/DDBJ whole genome shotgun (WGS) entry which is preliminary data.</text>
</comment>
<feature type="transmembrane region" description="Helical" evidence="1">
    <location>
        <begin position="7"/>
        <end position="24"/>
    </location>
</feature>
<dbReference type="RefSeq" id="WP_101355565.1">
    <property type="nucleotide sequence ID" value="NZ_PIQO01000016.1"/>
</dbReference>
<proteinExistence type="predicted"/>
<organism evidence="2 3">
    <name type="scientific">Heyndrickxia camelliae</name>
    <dbReference type="NCBI Taxonomy" id="1707093"/>
    <lineage>
        <taxon>Bacteria</taxon>
        <taxon>Bacillati</taxon>
        <taxon>Bacillota</taxon>
        <taxon>Bacilli</taxon>
        <taxon>Bacillales</taxon>
        <taxon>Bacillaceae</taxon>
        <taxon>Heyndrickxia</taxon>
    </lineage>
</organism>
<dbReference type="EMBL" id="PIQO01000016">
    <property type="protein sequence ID" value="PKR83645.1"/>
    <property type="molecule type" value="Genomic_DNA"/>
</dbReference>
<reference evidence="2 3" key="1">
    <citation type="submission" date="2017-11" db="EMBL/GenBank/DDBJ databases">
        <title>Bacillus camelliae sp. nov., isolated from pu'er tea.</title>
        <authorList>
            <person name="Niu L."/>
        </authorList>
    </citation>
    <scope>NUCLEOTIDE SEQUENCE [LARGE SCALE GENOMIC DNA]</scope>
    <source>
        <strain evidence="2 3">7578-1</strain>
    </source>
</reference>